<dbReference type="InterPro" id="IPR011050">
    <property type="entry name" value="Pectin_lyase_fold/virulence"/>
</dbReference>
<dbReference type="EMBL" id="CP096019">
    <property type="protein sequence ID" value="UPM41907.1"/>
    <property type="molecule type" value="Genomic_DNA"/>
</dbReference>
<dbReference type="Pfam" id="PF13229">
    <property type="entry name" value="Beta_helix"/>
    <property type="match status" value="1"/>
</dbReference>
<dbReference type="InterPro" id="IPR012334">
    <property type="entry name" value="Pectin_lyas_fold"/>
</dbReference>
<dbReference type="KEGG" id="haad:MW046_07960"/>
<reference evidence="3" key="1">
    <citation type="submission" date="2022-04" db="EMBL/GenBank/DDBJ databases">
        <title>Halocatena sp. nov., isolated from a salt lake.</title>
        <authorList>
            <person name="Cui H.-L."/>
        </authorList>
    </citation>
    <scope>NUCLEOTIDE SEQUENCE</scope>
    <source>
        <strain evidence="3">AD-1</strain>
    </source>
</reference>
<dbReference type="InterPro" id="IPR006311">
    <property type="entry name" value="TAT_signal"/>
</dbReference>
<dbReference type="AlphaFoldDB" id="A0A8U0A1P0"/>
<name>A0A8U0A1P0_9EURY</name>
<dbReference type="PROSITE" id="PS51257">
    <property type="entry name" value="PROKAR_LIPOPROTEIN"/>
    <property type="match status" value="1"/>
</dbReference>
<dbReference type="Proteomes" id="UP000831768">
    <property type="component" value="Chromosome"/>
</dbReference>
<proteinExistence type="predicted"/>
<evidence type="ECO:0000259" key="2">
    <source>
        <dbReference type="Pfam" id="PF13229"/>
    </source>
</evidence>
<dbReference type="InterPro" id="IPR039448">
    <property type="entry name" value="Beta_helix"/>
</dbReference>
<feature type="domain" description="Right handed beta helix" evidence="2">
    <location>
        <begin position="221"/>
        <end position="356"/>
    </location>
</feature>
<evidence type="ECO:0000256" key="1">
    <source>
        <dbReference type="SAM" id="MobiDB-lite"/>
    </source>
</evidence>
<evidence type="ECO:0000313" key="4">
    <source>
        <dbReference type="Proteomes" id="UP000831768"/>
    </source>
</evidence>
<dbReference type="SUPFAM" id="SSF51126">
    <property type="entry name" value="Pectin lyase-like"/>
    <property type="match status" value="1"/>
</dbReference>
<gene>
    <name evidence="3" type="ORF">MW046_07960</name>
</gene>
<keyword evidence="4" id="KW-1185">Reference proteome</keyword>
<organism evidence="3 4">
    <name type="scientific">Halocatena salina</name>
    <dbReference type="NCBI Taxonomy" id="2934340"/>
    <lineage>
        <taxon>Archaea</taxon>
        <taxon>Methanobacteriati</taxon>
        <taxon>Methanobacteriota</taxon>
        <taxon>Stenosarchaea group</taxon>
        <taxon>Halobacteria</taxon>
        <taxon>Halobacteriales</taxon>
        <taxon>Natronomonadaceae</taxon>
        <taxon>Halocatena</taxon>
    </lineage>
</organism>
<accession>A0A8U0A1P0</accession>
<evidence type="ECO:0000313" key="3">
    <source>
        <dbReference type="EMBL" id="UPM41907.1"/>
    </source>
</evidence>
<feature type="region of interest" description="Disordered" evidence="1">
    <location>
        <begin position="95"/>
        <end position="114"/>
    </location>
</feature>
<dbReference type="PROSITE" id="PS51318">
    <property type="entry name" value="TAT"/>
    <property type="match status" value="1"/>
</dbReference>
<protein>
    <submittedName>
        <fullName evidence="3">Right-handed parallel beta-helix repeat-containing protein</fullName>
    </submittedName>
</protein>
<dbReference type="RefSeq" id="WP_247992586.1">
    <property type="nucleotide sequence ID" value="NZ_CP096019.1"/>
</dbReference>
<sequence length="523" mass="55456">MTKGQGYGRRTVLRGTAVLGAGSLAGCSMFSEETQSTRSAEPLRDAPRWIGPLEARPESGDRAGHEYLVDRGPQQGTLYIWRDDKWRRIDEHAESRDRFAAQSATDGSGTPDDPWTLENDVVPEGGVVYFQPGNYTASALATPPATDYEQTAVYLRGAGVRTTTLTDDATDGSLITFQSDSSGNFGGVSDMSVLGHFPDKNKRSKGHLIHGTGKVIDTLYENLIVRYSWGDGLHLEASTSGTRLRNSWIENNFGWNVYLGGGTRLKLSNLHIVSGKNGGIYLRPSYSQVSDVSIVNCSPGLELAGANNTVSNVYVTDAEEGPAIREGDVTGNVVGNTTIKKSAVGIATDGTRSQYTNVGVFDAKREAIRLNGTGVSVTGLTVSGFGSASKTPAIDCSGSNCRLTGVSLAQSDGKTVAARISGSHTTLSNVVCHGSKPWQLIVDNAVETVLDSVQGVTFGTLQDGGTRTLLNRQGTNAGDPRSTGEWNGHGGYASAMGATVWNTNTMPWTAFRADGAGNWIRTG</sequence>
<dbReference type="Gene3D" id="2.160.20.10">
    <property type="entry name" value="Single-stranded right-handed beta-helix, Pectin lyase-like"/>
    <property type="match status" value="1"/>
</dbReference>
<dbReference type="GeneID" id="71927973"/>